<evidence type="ECO:0000313" key="2">
    <source>
        <dbReference type="Proteomes" id="UP000779070"/>
    </source>
</evidence>
<name>A0ABS2ZYX1_9VIBR</name>
<protein>
    <submittedName>
        <fullName evidence="1">Uncharacterized protein</fullName>
    </submittedName>
</protein>
<accession>A0ABS2ZYX1</accession>
<dbReference type="GeneID" id="88754733"/>
<sequence length="340" mass="37956">MFNKKVISTQHQYDHLKEVTLQPGDVIIAKMFPGHASKPTEVLIPMMQDSFIHKKSLDEKAGMQLQGSGTSEHAALAISKDEIAEASGEGVVRSMALTSKRKNGWVVFRCSDKVLANGASKIAAALCKHNVNTRDKDFLYKNNITGGKYDKIGSISSLLKKRNFNSGTNQYIQDILDFVYGISKRAPNMFCSELSASVYECASVAQYGKTCFGSDPRAVTPKYLEHLVNTSSLFNLVGKVPPSPLFSHTHMAAMKYQSALKFRQSKASKTLLVCMLDLIKIGTFGELLYFYEECFGFRVNPAYRDSIEPFIISGNLRAKRSGRLYNIVFKEIGTMSYFRR</sequence>
<organism evidence="1 2">
    <name type="scientific">Vibrio neptunius</name>
    <dbReference type="NCBI Taxonomy" id="170651"/>
    <lineage>
        <taxon>Bacteria</taxon>
        <taxon>Pseudomonadati</taxon>
        <taxon>Pseudomonadota</taxon>
        <taxon>Gammaproteobacteria</taxon>
        <taxon>Vibrionales</taxon>
        <taxon>Vibrionaceae</taxon>
        <taxon>Vibrio</taxon>
    </lineage>
</organism>
<gene>
    <name evidence="1" type="ORF">JYA62_02945</name>
</gene>
<comment type="caution">
    <text evidence="1">The sequence shown here is derived from an EMBL/GenBank/DDBJ whole genome shotgun (WGS) entry which is preliminary data.</text>
</comment>
<proteinExistence type="predicted"/>
<dbReference type="Proteomes" id="UP000779070">
    <property type="component" value="Unassembled WGS sequence"/>
</dbReference>
<evidence type="ECO:0000313" key="1">
    <source>
        <dbReference type="EMBL" id="MBN3576627.1"/>
    </source>
</evidence>
<dbReference type="EMBL" id="JAFHLB010000002">
    <property type="protein sequence ID" value="MBN3576627.1"/>
    <property type="molecule type" value="Genomic_DNA"/>
</dbReference>
<reference evidence="1 2" key="1">
    <citation type="submission" date="2021-02" db="EMBL/GenBank/DDBJ databases">
        <title>Draft Genome Sequences of 5 Vibrio neptunius Strains Isolated From of Bivalve Hatcheries.</title>
        <authorList>
            <person name="Galvis F."/>
            <person name="Barja J.L."/>
            <person name="Lemos M.L."/>
            <person name="Balado M."/>
        </authorList>
    </citation>
    <scope>NUCLEOTIDE SEQUENCE [LARGE SCALE GENOMIC DNA]</scope>
    <source>
        <strain evidence="1 2">PP-145.98</strain>
    </source>
</reference>
<keyword evidence="2" id="KW-1185">Reference proteome</keyword>
<dbReference type="RefSeq" id="WP_045973545.1">
    <property type="nucleotide sequence ID" value="NZ_CAWMDY010000001.1"/>
</dbReference>